<reference evidence="8 9" key="1">
    <citation type="submission" date="2019-04" db="EMBL/GenBank/DDBJ databases">
        <authorList>
            <person name="Liu Q."/>
            <person name="Xin Y.-H."/>
        </authorList>
    </citation>
    <scope>NUCLEOTIDE SEQUENCE [LARGE SCALE GENOMIC DNA]</scope>
    <source>
        <strain evidence="8 9">AM23</strain>
    </source>
</reference>
<sequence length="305" mass="31343">MIIAVTPNPAWDVTIDAPHLQRGATNSVPPARRRAGGKGINVARVLESQGIAALALAPIGSKDLEEFAADLGTVPHRLAASATATRSTYALVESDDGVTTMVTERGHERRDEDWELFHELVRSQVPGAACLVISGSLPPGSDTARATALVRAGRDSGVPIIADLARDHLRAAAAAGADVLKPNQDELRDAVGTSDPLDGARALQDLGAGVVVVSLGSEGLVVVPRERSATVWRARTPEPLAGNPTGAGDAAVAAIASLIATDVHEPAEWARRAAAWSAAAVLAPLAGELGSAPDALERDIVLSAL</sequence>
<dbReference type="InterPro" id="IPR002173">
    <property type="entry name" value="Carboh/pur_kinase_PfkB_CS"/>
</dbReference>
<feature type="domain" description="Carbohydrate kinase PfkB" evidence="7">
    <location>
        <begin position="15"/>
        <end position="282"/>
    </location>
</feature>
<evidence type="ECO:0000313" key="8">
    <source>
        <dbReference type="EMBL" id="THJ67304.1"/>
    </source>
</evidence>
<protein>
    <submittedName>
        <fullName evidence="8">1-phosphofructokinase family hexose kinase</fullName>
    </submittedName>
</protein>
<dbReference type="SUPFAM" id="SSF53613">
    <property type="entry name" value="Ribokinase-like"/>
    <property type="match status" value="1"/>
</dbReference>
<dbReference type="InterPro" id="IPR029056">
    <property type="entry name" value="Ribokinase-like"/>
</dbReference>
<dbReference type="Pfam" id="PF00294">
    <property type="entry name" value="PfkB"/>
    <property type="match status" value="1"/>
</dbReference>
<evidence type="ECO:0000256" key="5">
    <source>
        <dbReference type="ARBA" id="ARBA00022840"/>
    </source>
</evidence>
<dbReference type="PIRSF" id="PIRSF000535">
    <property type="entry name" value="1PFK/6PFK/LacC"/>
    <property type="match status" value="1"/>
</dbReference>
<evidence type="ECO:0000256" key="6">
    <source>
        <dbReference type="PIRNR" id="PIRNR000535"/>
    </source>
</evidence>
<accession>A0A4S5E6Y4</accession>
<dbReference type="GO" id="GO:0005829">
    <property type="term" value="C:cytosol"/>
    <property type="evidence" value="ECO:0007669"/>
    <property type="project" value="TreeGrafter"/>
</dbReference>
<dbReference type="InterPro" id="IPR011611">
    <property type="entry name" value="PfkB_dom"/>
</dbReference>
<gene>
    <name evidence="8" type="ORF">E8P82_04110</name>
</gene>
<dbReference type="InterPro" id="IPR017583">
    <property type="entry name" value="Tagatose/fructose_Pkinase"/>
</dbReference>
<keyword evidence="5" id="KW-0067">ATP-binding</keyword>
<dbReference type="AlphaFoldDB" id="A0A4S5E6Y4"/>
<dbReference type="PANTHER" id="PTHR46566:SF5">
    <property type="entry name" value="1-PHOSPHOFRUCTOKINASE"/>
    <property type="match status" value="1"/>
</dbReference>
<dbReference type="Gene3D" id="3.40.1190.20">
    <property type="match status" value="1"/>
</dbReference>
<evidence type="ECO:0000256" key="1">
    <source>
        <dbReference type="ARBA" id="ARBA00010688"/>
    </source>
</evidence>
<name>A0A4S5E6Y4_9MICC</name>
<dbReference type="GO" id="GO:0005524">
    <property type="term" value="F:ATP binding"/>
    <property type="evidence" value="ECO:0007669"/>
    <property type="project" value="UniProtKB-KW"/>
</dbReference>
<dbReference type="EMBL" id="SSWH01000003">
    <property type="protein sequence ID" value="THJ67304.1"/>
    <property type="molecule type" value="Genomic_DNA"/>
</dbReference>
<evidence type="ECO:0000256" key="2">
    <source>
        <dbReference type="ARBA" id="ARBA00022679"/>
    </source>
</evidence>
<dbReference type="PANTHER" id="PTHR46566">
    <property type="entry name" value="1-PHOSPHOFRUCTOKINASE-RELATED"/>
    <property type="match status" value="1"/>
</dbReference>
<proteinExistence type="inferred from homology"/>
<dbReference type="RefSeq" id="WP_136453241.1">
    <property type="nucleotide sequence ID" value="NZ_SSWH01000003.1"/>
</dbReference>
<keyword evidence="4 8" id="KW-0418">Kinase</keyword>
<keyword evidence="9" id="KW-1185">Reference proteome</keyword>
<comment type="similarity">
    <text evidence="1">Belongs to the carbohydrate kinase PfkB family.</text>
</comment>
<dbReference type="OrthoDB" id="9801219at2"/>
<dbReference type="Proteomes" id="UP000305233">
    <property type="component" value="Unassembled WGS sequence"/>
</dbReference>
<evidence type="ECO:0000256" key="3">
    <source>
        <dbReference type="ARBA" id="ARBA00022741"/>
    </source>
</evidence>
<keyword evidence="3" id="KW-0547">Nucleotide-binding</keyword>
<dbReference type="PROSITE" id="PS00583">
    <property type="entry name" value="PFKB_KINASES_1"/>
    <property type="match status" value="1"/>
</dbReference>
<evidence type="ECO:0000313" key="9">
    <source>
        <dbReference type="Proteomes" id="UP000305233"/>
    </source>
</evidence>
<comment type="caution">
    <text evidence="8">The sequence shown here is derived from an EMBL/GenBank/DDBJ whole genome shotgun (WGS) entry which is preliminary data.</text>
</comment>
<evidence type="ECO:0000256" key="4">
    <source>
        <dbReference type="ARBA" id="ARBA00022777"/>
    </source>
</evidence>
<organism evidence="8 9">
    <name type="scientific">Arthrobacter echini</name>
    <dbReference type="NCBI Taxonomy" id="1529066"/>
    <lineage>
        <taxon>Bacteria</taxon>
        <taxon>Bacillati</taxon>
        <taxon>Actinomycetota</taxon>
        <taxon>Actinomycetes</taxon>
        <taxon>Micrococcales</taxon>
        <taxon>Micrococcaceae</taxon>
        <taxon>Arthrobacter</taxon>
    </lineage>
</organism>
<dbReference type="GO" id="GO:0008443">
    <property type="term" value="F:phosphofructokinase activity"/>
    <property type="evidence" value="ECO:0007669"/>
    <property type="project" value="TreeGrafter"/>
</dbReference>
<evidence type="ECO:0000259" key="7">
    <source>
        <dbReference type="Pfam" id="PF00294"/>
    </source>
</evidence>
<keyword evidence="2 6" id="KW-0808">Transferase</keyword>